<gene>
    <name evidence="3" type="ORF">E3P86_01720</name>
</gene>
<feature type="compositionally biased region" description="Basic and acidic residues" evidence="2">
    <location>
        <begin position="776"/>
        <end position="822"/>
    </location>
</feature>
<feature type="compositionally biased region" description="Basic and acidic residues" evidence="2">
    <location>
        <begin position="716"/>
        <end position="736"/>
    </location>
</feature>
<dbReference type="AlphaFoldDB" id="A0A4T0JDD8"/>
<dbReference type="InterPro" id="IPR036045">
    <property type="entry name" value="Sec1-like_sf"/>
</dbReference>
<feature type="region of interest" description="Disordered" evidence="2">
    <location>
        <begin position="510"/>
        <end position="630"/>
    </location>
</feature>
<evidence type="ECO:0008006" key="5">
    <source>
        <dbReference type="Google" id="ProtNLM"/>
    </source>
</evidence>
<proteinExistence type="inferred from homology"/>
<comment type="similarity">
    <text evidence="1">Belongs to the STXBP/unc-18/SEC1 family.</text>
</comment>
<dbReference type="Pfam" id="PF00995">
    <property type="entry name" value="Sec1"/>
    <property type="match status" value="1"/>
</dbReference>
<protein>
    <recommendedName>
        <fullName evidence="5">Protein transport protein sec1</fullName>
    </recommendedName>
</protein>
<evidence type="ECO:0000313" key="4">
    <source>
        <dbReference type="Proteomes" id="UP000310689"/>
    </source>
</evidence>
<dbReference type="Proteomes" id="UP000310689">
    <property type="component" value="Unassembled WGS sequence"/>
</dbReference>
<feature type="region of interest" description="Disordered" evidence="2">
    <location>
        <begin position="711"/>
        <end position="742"/>
    </location>
</feature>
<dbReference type="GO" id="GO:0016192">
    <property type="term" value="P:vesicle-mediated transport"/>
    <property type="evidence" value="ECO:0007669"/>
    <property type="project" value="InterPro"/>
</dbReference>
<sequence>MPLSEILQLSITQIVLLEDIVNNYNENGFDKIFFILPTTHSIDRVIRCISQSPYQNHLYLLDSLSKSLEFKIINSGVIPKLVTLKEIPLNYTIVESRAFSTNQPSAFHSYYSQPTNYPSSELQVALTVKSLENILLALNIHPIILYQNSINGVGTYATPVTSTGNYLNSNPSPPIPKKSSWKSSFSSSQKGSGVARRVAVALSKQLTQIKRDNHDFGLANSATNPTLLITDRTLDLALPLLHNFSYQSLTNDLLTQRSLDSCSIPPIFSYKSSQSQGLTKQHPLSDYSDSIWCDIRHLHLKDAIDKVGELARQAERADQDLKNASGLDGLRGMLAGLTDHADIKDKAYIHTTLSDQLMGEVNNRNLMQVSDVEQCCATGLTADNRTPRHLIEQMVPLLDHPTLLNRDKIRIIALYILFKDGVSDEDKRRLYQHARLAPNDHKAIDNLVYIGVRVNKNDSEQQAFRRYKYKGKSDDDAYDTSRYIPALKTTLTDLIHGKLDTGVFSRLDGVEEGGGADASGDSLKPPSGNGSGSSNLSLRSSNSHSRPRNAPHSQSHPATCSSSPSSLSTTPAPSQGSLRSARATWASASRSASYVSGGGGSGSVEGNTNANASVNGNGGSTRGLTPTQNTQQTRNKILVYVCGGMTYSEVQSVYEVCETHHRDVLIGSTDILTPTRFLDNVRNLDTGYVYGEGASSLATANDAQKTFAGTSTALNKPDRYMHDPHSQLSDKNRQETPDLSPEQAQHRYLANLQQGYDRKYWSDEVKPALPPTPVDDINKDKARQPEKKDKDKKSEKKDDKKLRKEQKEIDKVMAKQHEAERKKEKKWGMKGWF</sequence>
<accession>A0A4T0JDD8</accession>
<feature type="region of interest" description="Disordered" evidence="2">
    <location>
        <begin position="764"/>
        <end position="833"/>
    </location>
</feature>
<evidence type="ECO:0000256" key="2">
    <source>
        <dbReference type="SAM" id="MobiDB-lite"/>
    </source>
</evidence>
<dbReference type="PANTHER" id="PTHR11679">
    <property type="entry name" value="VESICLE PROTEIN SORTING-ASSOCIATED"/>
    <property type="match status" value="1"/>
</dbReference>
<name>A0A4T0JDD8_WALIC</name>
<reference evidence="3 4" key="1">
    <citation type="submission" date="2019-03" db="EMBL/GenBank/DDBJ databases">
        <title>Sequencing 23 genomes of Wallemia ichthyophaga.</title>
        <authorList>
            <person name="Gostincar C."/>
        </authorList>
    </citation>
    <scope>NUCLEOTIDE SEQUENCE [LARGE SCALE GENOMIC DNA]</scope>
    <source>
        <strain evidence="3 4">EXF-6200</strain>
    </source>
</reference>
<evidence type="ECO:0000256" key="1">
    <source>
        <dbReference type="ARBA" id="ARBA00009884"/>
    </source>
</evidence>
<feature type="region of interest" description="Disordered" evidence="2">
    <location>
        <begin position="167"/>
        <end position="189"/>
    </location>
</feature>
<comment type="caution">
    <text evidence="3">The sequence shown here is derived from an EMBL/GenBank/DDBJ whole genome shotgun (WGS) entry which is preliminary data.</text>
</comment>
<feature type="compositionally biased region" description="Low complexity" evidence="2">
    <location>
        <begin position="522"/>
        <end position="544"/>
    </location>
</feature>
<feature type="compositionally biased region" description="Low complexity" evidence="2">
    <location>
        <begin position="552"/>
        <end position="595"/>
    </location>
</feature>
<organism evidence="3 4">
    <name type="scientific">Wallemia ichthyophaga</name>
    <dbReference type="NCBI Taxonomy" id="245174"/>
    <lineage>
        <taxon>Eukaryota</taxon>
        <taxon>Fungi</taxon>
        <taxon>Dikarya</taxon>
        <taxon>Basidiomycota</taxon>
        <taxon>Wallemiomycotina</taxon>
        <taxon>Wallemiomycetes</taxon>
        <taxon>Wallemiales</taxon>
        <taxon>Wallemiaceae</taxon>
        <taxon>Wallemia</taxon>
    </lineage>
</organism>
<dbReference type="InterPro" id="IPR027482">
    <property type="entry name" value="Sec1-like_dom2"/>
</dbReference>
<dbReference type="InterPro" id="IPR001619">
    <property type="entry name" value="Sec1-like"/>
</dbReference>
<dbReference type="Gene3D" id="3.40.50.1910">
    <property type="match status" value="2"/>
</dbReference>
<evidence type="ECO:0000313" key="3">
    <source>
        <dbReference type="EMBL" id="TIB38301.1"/>
    </source>
</evidence>
<dbReference type="InterPro" id="IPR043127">
    <property type="entry name" value="Sec-1-like_dom3a"/>
</dbReference>
<dbReference type="Gene3D" id="1.25.40.60">
    <property type="match status" value="1"/>
</dbReference>
<dbReference type="EMBL" id="SPOI01000066">
    <property type="protein sequence ID" value="TIB38301.1"/>
    <property type="molecule type" value="Genomic_DNA"/>
</dbReference>
<feature type="compositionally biased region" description="Low complexity" evidence="2">
    <location>
        <begin position="177"/>
        <end position="189"/>
    </location>
</feature>
<feature type="compositionally biased region" description="Low complexity" evidence="2">
    <location>
        <begin position="606"/>
        <end position="615"/>
    </location>
</feature>
<dbReference type="Gene3D" id="3.90.830.10">
    <property type="entry name" value="Syntaxin Binding Protein 1, Chain A, domain 2"/>
    <property type="match status" value="1"/>
</dbReference>
<dbReference type="SUPFAM" id="SSF56815">
    <property type="entry name" value="Sec1/munc18-like (SM) proteins"/>
    <property type="match status" value="1"/>
</dbReference>